<name>A0A1I6DL53_9PSEU</name>
<evidence type="ECO:0000313" key="3">
    <source>
        <dbReference type="Proteomes" id="UP000198583"/>
    </source>
</evidence>
<feature type="signal peptide" evidence="1">
    <location>
        <begin position="1"/>
        <end position="36"/>
    </location>
</feature>
<sequence>MNIRHTSAPFTRLFKMLVLSLVLVAGGALGAQGASAAPQSAAVQAAPVVEAAPPSTAAVWSCYSVLYSNGVERDCTVNSGEIRSYLSCSNGWTYYTRWLGRGSWYILQVCPSGYYRTGSGIQSRG</sequence>
<evidence type="ECO:0000313" key="2">
    <source>
        <dbReference type="EMBL" id="SFR06176.1"/>
    </source>
</evidence>
<accession>A0A1I6DL53</accession>
<dbReference type="RefSeq" id="WP_093590240.1">
    <property type="nucleotide sequence ID" value="NZ_FOYL01000002.1"/>
</dbReference>
<feature type="chain" id="PRO_5011756982" evidence="1">
    <location>
        <begin position="37"/>
        <end position="125"/>
    </location>
</feature>
<gene>
    <name evidence="2" type="ORF">SAMN04488564_102964</name>
</gene>
<dbReference type="Proteomes" id="UP000198583">
    <property type="component" value="Unassembled WGS sequence"/>
</dbReference>
<keyword evidence="1" id="KW-0732">Signal</keyword>
<reference evidence="3" key="1">
    <citation type="submission" date="2016-10" db="EMBL/GenBank/DDBJ databases">
        <authorList>
            <person name="Varghese N."/>
            <person name="Submissions S."/>
        </authorList>
    </citation>
    <scope>NUCLEOTIDE SEQUENCE [LARGE SCALE GENOMIC DNA]</scope>
    <source>
        <strain evidence="3">DSM 44232</strain>
    </source>
</reference>
<proteinExistence type="predicted"/>
<organism evidence="2 3">
    <name type="scientific">Lentzea waywayandensis</name>
    <dbReference type="NCBI Taxonomy" id="84724"/>
    <lineage>
        <taxon>Bacteria</taxon>
        <taxon>Bacillati</taxon>
        <taxon>Actinomycetota</taxon>
        <taxon>Actinomycetes</taxon>
        <taxon>Pseudonocardiales</taxon>
        <taxon>Pseudonocardiaceae</taxon>
        <taxon>Lentzea</taxon>
    </lineage>
</organism>
<dbReference type="AlphaFoldDB" id="A0A1I6DL53"/>
<evidence type="ECO:0000256" key="1">
    <source>
        <dbReference type="SAM" id="SignalP"/>
    </source>
</evidence>
<protein>
    <submittedName>
        <fullName evidence="2">Uncharacterized protein</fullName>
    </submittedName>
</protein>
<dbReference type="OrthoDB" id="3482644at2"/>
<dbReference type="EMBL" id="FOYL01000002">
    <property type="protein sequence ID" value="SFR06176.1"/>
    <property type="molecule type" value="Genomic_DNA"/>
</dbReference>
<keyword evidence="3" id="KW-1185">Reference proteome</keyword>